<dbReference type="HAMAP" id="MF_00911">
    <property type="entry name" value="FtsQ_subfam"/>
    <property type="match status" value="1"/>
</dbReference>
<feature type="region of interest" description="Disordered" evidence="10">
    <location>
        <begin position="260"/>
        <end position="283"/>
    </location>
</feature>
<dbReference type="Pfam" id="PF08478">
    <property type="entry name" value="POTRA_1"/>
    <property type="match status" value="1"/>
</dbReference>
<dbReference type="InterPro" id="IPR013685">
    <property type="entry name" value="POTRA_FtsQ_type"/>
</dbReference>
<reference evidence="12 13" key="1">
    <citation type="submission" date="2019-03" db="EMBL/GenBank/DDBJ databases">
        <title>Luteimonas zhaokaii sp.nov., isolated from the rectal contents of Plateau pika in Yushu, Qinghai Province, China.</title>
        <authorList>
            <person name="Zhang G."/>
        </authorList>
    </citation>
    <scope>NUCLEOTIDE SEQUENCE [LARGE SCALE GENOMIC DNA]</scope>
    <source>
        <strain evidence="12 13">B9</strain>
    </source>
</reference>
<accession>A0A4R5TQS4</accession>
<comment type="caution">
    <text evidence="12">The sequence shown here is derived from an EMBL/GenBank/DDBJ whole genome shotgun (WGS) entry which is preliminary data.</text>
</comment>
<keyword evidence="3 9" id="KW-0997">Cell inner membrane</keyword>
<evidence type="ECO:0000259" key="11">
    <source>
        <dbReference type="PROSITE" id="PS51779"/>
    </source>
</evidence>
<dbReference type="InterPro" id="IPR005548">
    <property type="entry name" value="Cell_div_FtsQ/DivIB_C"/>
</dbReference>
<dbReference type="GO" id="GO:0032153">
    <property type="term" value="C:cell division site"/>
    <property type="evidence" value="ECO:0007669"/>
    <property type="project" value="UniProtKB-UniRule"/>
</dbReference>
<dbReference type="PANTHER" id="PTHR35851">
    <property type="entry name" value="CELL DIVISION PROTEIN FTSQ"/>
    <property type="match status" value="1"/>
</dbReference>
<evidence type="ECO:0000313" key="12">
    <source>
        <dbReference type="EMBL" id="TDK20675.1"/>
    </source>
</evidence>
<evidence type="ECO:0000256" key="7">
    <source>
        <dbReference type="ARBA" id="ARBA00023136"/>
    </source>
</evidence>
<evidence type="ECO:0000313" key="13">
    <source>
        <dbReference type="Proteomes" id="UP000294796"/>
    </source>
</evidence>
<keyword evidence="6 9" id="KW-1133">Transmembrane helix</keyword>
<organism evidence="12 13">
    <name type="scientific">Luteimonas aestuarii</name>
    <dbReference type="NCBI Taxonomy" id="453837"/>
    <lineage>
        <taxon>Bacteria</taxon>
        <taxon>Pseudomonadati</taxon>
        <taxon>Pseudomonadota</taxon>
        <taxon>Gammaproteobacteria</taxon>
        <taxon>Lysobacterales</taxon>
        <taxon>Lysobacteraceae</taxon>
        <taxon>Luteimonas</taxon>
    </lineage>
</organism>
<dbReference type="GO" id="GO:0005886">
    <property type="term" value="C:plasma membrane"/>
    <property type="evidence" value="ECO:0007669"/>
    <property type="project" value="UniProtKB-SubCell"/>
</dbReference>
<dbReference type="Gene3D" id="3.10.20.310">
    <property type="entry name" value="membrane protein fhac"/>
    <property type="match status" value="1"/>
</dbReference>
<name>A0A4R5TQS4_9GAMM</name>
<feature type="compositionally biased region" description="Polar residues" evidence="10">
    <location>
        <begin position="266"/>
        <end position="283"/>
    </location>
</feature>
<dbReference type="InterPro" id="IPR034746">
    <property type="entry name" value="POTRA"/>
</dbReference>
<comment type="subcellular location">
    <subcellularLocation>
        <location evidence="9">Cell inner membrane</location>
        <topology evidence="9">Single-pass type II membrane protein</topology>
    </subcellularLocation>
    <subcellularLocation>
        <location evidence="1">Membrane</location>
    </subcellularLocation>
    <text evidence="9">Localizes to the division septum.</text>
</comment>
<keyword evidence="13" id="KW-1185">Reference proteome</keyword>
<dbReference type="Proteomes" id="UP000294796">
    <property type="component" value="Unassembled WGS sequence"/>
</dbReference>
<comment type="function">
    <text evidence="9">Essential cell division protein. May link together the upstream cell division proteins, which are predominantly cytoplasmic, with the downstream cell division proteins, which are predominantly periplasmic. May control correct divisome assembly.</text>
</comment>
<comment type="subunit">
    <text evidence="9">Part of a complex composed of FtsB, FtsL and FtsQ.</text>
</comment>
<keyword evidence="8 9" id="KW-0131">Cell cycle</keyword>
<evidence type="ECO:0000256" key="6">
    <source>
        <dbReference type="ARBA" id="ARBA00022989"/>
    </source>
</evidence>
<keyword evidence="4 9" id="KW-0132">Cell division</keyword>
<evidence type="ECO:0000256" key="4">
    <source>
        <dbReference type="ARBA" id="ARBA00022618"/>
    </source>
</evidence>
<feature type="domain" description="POTRA" evidence="11">
    <location>
        <begin position="34"/>
        <end position="103"/>
    </location>
</feature>
<evidence type="ECO:0000256" key="1">
    <source>
        <dbReference type="ARBA" id="ARBA00004370"/>
    </source>
</evidence>
<dbReference type="GO" id="GO:0043093">
    <property type="term" value="P:FtsZ-dependent cytokinesis"/>
    <property type="evidence" value="ECO:0007669"/>
    <property type="project" value="UniProtKB-UniRule"/>
</dbReference>
<dbReference type="PROSITE" id="PS51779">
    <property type="entry name" value="POTRA"/>
    <property type="match status" value="1"/>
</dbReference>
<gene>
    <name evidence="9" type="primary">ftsQ</name>
    <name evidence="12" type="ORF">E2F46_15760</name>
</gene>
<dbReference type="Gene3D" id="3.40.50.11690">
    <property type="entry name" value="Cell division protein FtsQ/DivIB"/>
    <property type="match status" value="1"/>
</dbReference>
<sequence length="283" mass="31457">MRRSLKVATWMLALAMVALPVVAVVNGWIGSDRWPLRTLRVNDGLERVDQARLRETLLPYAQRGFFAVPLADARMAVERLPWVERVEVRKRWPDVLEVRIEEHRPFARWGEDRLLSEQGRLFPVDGIDVPQGLPLLHGPDARTDDVVALYNESRALFAASGFDVRSVTMDPRGSWSLRLANGTDVVIGSQEARLRVRRFARMLPHLLARNPLPLQRADLRYTNGFALTWGAAIPDLPQAAGGRSDGMAFVRPAESRIARALDAPSLQPSSEGGSGGKTSQETA</sequence>
<dbReference type="Pfam" id="PF03799">
    <property type="entry name" value="FtsQ_DivIB_C"/>
    <property type="match status" value="1"/>
</dbReference>
<evidence type="ECO:0000256" key="8">
    <source>
        <dbReference type="ARBA" id="ARBA00023306"/>
    </source>
</evidence>
<evidence type="ECO:0000256" key="10">
    <source>
        <dbReference type="SAM" id="MobiDB-lite"/>
    </source>
</evidence>
<dbReference type="GO" id="GO:0090529">
    <property type="term" value="P:cell septum assembly"/>
    <property type="evidence" value="ECO:0007669"/>
    <property type="project" value="InterPro"/>
</dbReference>
<evidence type="ECO:0000256" key="2">
    <source>
        <dbReference type="ARBA" id="ARBA00022475"/>
    </source>
</evidence>
<keyword evidence="7 9" id="KW-0472">Membrane</keyword>
<dbReference type="PANTHER" id="PTHR35851:SF1">
    <property type="entry name" value="CELL DIVISION PROTEIN FTSQ"/>
    <property type="match status" value="1"/>
</dbReference>
<keyword evidence="5 9" id="KW-0812">Transmembrane</keyword>
<dbReference type="InterPro" id="IPR026579">
    <property type="entry name" value="FtsQ"/>
</dbReference>
<protein>
    <recommendedName>
        <fullName evidence="9">Cell division protein FtsQ</fullName>
    </recommendedName>
</protein>
<dbReference type="OrthoDB" id="9790370at2"/>
<evidence type="ECO:0000256" key="5">
    <source>
        <dbReference type="ARBA" id="ARBA00022692"/>
    </source>
</evidence>
<proteinExistence type="inferred from homology"/>
<keyword evidence="2 9" id="KW-1003">Cell membrane</keyword>
<dbReference type="InterPro" id="IPR045335">
    <property type="entry name" value="FtsQ_C_sf"/>
</dbReference>
<evidence type="ECO:0000256" key="3">
    <source>
        <dbReference type="ARBA" id="ARBA00022519"/>
    </source>
</evidence>
<dbReference type="AlphaFoldDB" id="A0A4R5TQS4"/>
<comment type="similarity">
    <text evidence="9">Belongs to the FtsQ/DivIB family. FtsQ subfamily.</text>
</comment>
<evidence type="ECO:0000256" key="9">
    <source>
        <dbReference type="HAMAP-Rule" id="MF_00911"/>
    </source>
</evidence>
<dbReference type="EMBL" id="SMTF01000018">
    <property type="protein sequence ID" value="TDK20675.1"/>
    <property type="molecule type" value="Genomic_DNA"/>
</dbReference>